<evidence type="ECO:0000256" key="1">
    <source>
        <dbReference type="PROSITE-ProRule" id="PRU00023"/>
    </source>
</evidence>
<dbReference type="InterPro" id="IPR018821">
    <property type="entry name" value="DUF294_put_nucleoTrafse_sb-bd"/>
</dbReference>
<dbReference type="Proteomes" id="UP000318141">
    <property type="component" value="Unassembled WGS sequence"/>
</dbReference>
<organism evidence="3 4">
    <name type="scientific">Cupriavidus gilardii J11</name>
    <dbReference type="NCBI Taxonomy" id="936133"/>
    <lineage>
        <taxon>Bacteria</taxon>
        <taxon>Pseudomonadati</taxon>
        <taxon>Pseudomonadota</taxon>
        <taxon>Betaproteobacteria</taxon>
        <taxon>Burkholderiales</taxon>
        <taxon>Burkholderiaceae</taxon>
        <taxon>Cupriavidus</taxon>
    </lineage>
</organism>
<dbReference type="Gene3D" id="1.25.40.20">
    <property type="entry name" value="Ankyrin repeat-containing domain"/>
    <property type="match status" value="1"/>
</dbReference>
<dbReference type="InterPro" id="IPR036770">
    <property type="entry name" value="Ankyrin_rpt-contain_sf"/>
</dbReference>
<accession>A0A562B9M3</accession>
<dbReference type="SUPFAM" id="SSF48371">
    <property type="entry name" value="ARM repeat"/>
    <property type="match status" value="2"/>
</dbReference>
<dbReference type="OrthoDB" id="671583at2"/>
<dbReference type="PROSITE" id="PS50297">
    <property type="entry name" value="ANK_REP_REGION"/>
    <property type="match status" value="2"/>
</dbReference>
<keyword evidence="4" id="KW-1185">Reference proteome</keyword>
<dbReference type="PANTHER" id="PTHR46433">
    <property type="entry name" value="ANK_REP_REGION DOMAIN-CONTAINING PROTEIN-RELATED"/>
    <property type="match status" value="1"/>
</dbReference>
<evidence type="ECO:0000313" key="3">
    <source>
        <dbReference type="EMBL" id="TWG81854.1"/>
    </source>
</evidence>
<gene>
    <name evidence="3" type="ORF">L602_000400001730</name>
</gene>
<protein>
    <submittedName>
        <fullName evidence="3">FOG: Ankyrin repeat</fullName>
    </submittedName>
</protein>
<dbReference type="InterPro" id="IPR002110">
    <property type="entry name" value="Ankyrin_rpt"/>
</dbReference>
<dbReference type="EMBL" id="VLJN01000034">
    <property type="protein sequence ID" value="TWG81854.1"/>
    <property type="molecule type" value="Genomic_DNA"/>
</dbReference>
<dbReference type="InterPro" id="IPR016024">
    <property type="entry name" value="ARM-type_fold"/>
</dbReference>
<dbReference type="Gene3D" id="1.25.10.10">
    <property type="entry name" value="Leucine-rich Repeat Variant"/>
    <property type="match status" value="5"/>
</dbReference>
<dbReference type="SUPFAM" id="SSF48403">
    <property type="entry name" value="Ankyrin repeat"/>
    <property type="match status" value="1"/>
</dbReference>
<comment type="caution">
    <text evidence="3">The sequence shown here is derived from an EMBL/GenBank/DDBJ whole genome shotgun (WGS) entry which is preliminary data.</text>
</comment>
<dbReference type="SUPFAM" id="SSF52047">
    <property type="entry name" value="RNI-like"/>
    <property type="match status" value="1"/>
</dbReference>
<evidence type="ECO:0000259" key="2">
    <source>
        <dbReference type="Pfam" id="PF10335"/>
    </source>
</evidence>
<proteinExistence type="predicted"/>
<dbReference type="InterPro" id="IPR011989">
    <property type="entry name" value="ARM-like"/>
</dbReference>
<dbReference type="PROSITE" id="PS50088">
    <property type="entry name" value="ANK_REPEAT"/>
    <property type="match status" value="2"/>
</dbReference>
<dbReference type="Pfam" id="PF12796">
    <property type="entry name" value="Ank_2"/>
    <property type="match status" value="1"/>
</dbReference>
<dbReference type="Gene3D" id="3.80.10.10">
    <property type="entry name" value="Ribonuclease Inhibitor"/>
    <property type="match status" value="2"/>
</dbReference>
<name>A0A562B9M3_9BURK</name>
<dbReference type="Pfam" id="PF10335">
    <property type="entry name" value="DUF294_C"/>
    <property type="match status" value="1"/>
</dbReference>
<dbReference type="SMART" id="SM00567">
    <property type="entry name" value="EZ_HEAT"/>
    <property type="match status" value="8"/>
</dbReference>
<dbReference type="InterPro" id="IPR032675">
    <property type="entry name" value="LRR_dom_sf"/>
</dbReference>
<keyword evidence="1" id="KW-0040">ANK repeat</keyword>
<dbReference type="PANTHER" id="PTHR46433:SF1">
    <property type="entry name" value="ANKYRIN REPEAT-CONTAINING PROTEIN"/>
    <property type="match status" value="1"/>
</dbReference>
<dbReference type="Pfam" id="PF13646">
    <property type="entry name" value="HEAT_2"/>
    <property type="match status" value="1"/>
</dbReference>
<feature type="repeat" description="ANK" evidence="1">
    <location>
        <begin position="112"/>
        <end position="145"/>
    </location>
</feature>
<dbReference type="InterPro" id="IPR004155">
    <property type="entry name" value="PBS_lyase_HEAT"/>
</dbReference>
<evidence type="ECO:0000313" key="4">
    <source>
        <dbReference type="Proteomes" id="UP000318141"/>
    </source>
</evidence>
<dbReference type="SMART" id="SM00248">
    <property type="entry name" value="ANK"/>
    <property type="match status" value="4"/>
</dbReference>
<sequence length="2715" mass="295285">MLHRLLPFAASRARGPQDHATIGVSVFHDAIRRGDVARAKALLAANPQWLDMADADGMTALHWAACGASRDNAGAAGHADEDGSPATNEADCEAILRHLLQQRPRFDARSANGETPLHLAVRVARSERLARALLQGGSSAHARDSEGHTPLHLAIAAGRNTVALVHLLLAHGGLALAALRNHAGETPRERMAARPAQPDDAELLARLLAAETDAPAEAAMNDSALLVPAAPPWQIRLSALTADGPLHDQWWELEQVLADWYPCVDNPDPSVVRLVLNCFAHLARQQGTAAAAPGRLRRLAERVARATDLPPALHAAVRPELANLYAAVSSLWLRTGNLVEGISYACQARRLADPDVENPGHQAVKEAERAAVLLHLRRGDAEAAEYGNAPDYLGLMLAATPRSPDWAEALTHRQVAGMLGPWVAQLRQMTQLLRQSARAVGVLVGNGVQGRDRQCWDDVWLALPLDQIGEPLERVLEWARWQTDASAFATVATAIEELAQVATRHGAVTETRAWCRQVLEARIAERASPAVRAHDVRTLAALERKLARLQATEVPPIPSIAPASNWRGWHARLTGSRARFAASLAQLPRLASDQQALSTPDPLPIDDLQQRWTDDIRMLLADIVRGCQDALLIDPPCAFAIVGLGSMSRRDMAPYSDIEFVILVDDRWAADNGGQAPGPMPAPNAERGGLETMADPLARAYFSQLASLFGAAVLALGETPLPGHPVFAIQGLRIDPGVGTGASDPAMINTPHGLAATVFERARAALADFEAPDQGLCYSLLSPCLIHGSEALLNDYLTQLNRQRDPAWPEKSADLCQRSALWQLRADLTRLRSVQQTWSGPFSPEAMLDLKHDFVNPLNHALTTLGLVYGIAEREPRKVLERLAQCQYLAAPFLADYRWSLATLQAMRCRHQILACEEAGSVPAGALPDTDRVDLEAIVCRVLQPLWLWLSDLMERHAPSRTGDWNDPVQALLRDFHTQHQRDPALHNLDARGTGGQAMVANGKARGGETVAPVRADLTDEMIRSAIATLAHRRAAPAQCLPVYRRLMDVTLSQHYWRQWCMWRDGFAAVPGNQPVRRALADDARPNGWRAAWNEHQRLFYRRLSAWLEPLDDSRSATPGEIRVRALDLADIAGHQARDYRLAPEIASQLQANGRLVRERLADLGGRHVVVPIRFSSRAARFDQDASEAVEPEQLIWWIKFAPENPATERLVHALDCRIGGGHDTPMSLLVTLQAGAETVAAQIMTDVPGANLHAVLQTEPQRLARLDPASFTRTLLRVLLINPEDDRGDDYRLSTQPDGSERLGRLDNERAFFSVEKKGKFGLGTTLQVKSQLYCLDQMNAPLDAAVLADFLGRQPLQLLKGWIDEAMRLHHYYRSLLTEDMVVGHYRRAQTSFLVVGMSDRIEYELNMRLELMQDVIRQTPRHAPPRDGMTLLHTVQPRLCEFYRRAFIKLPADGGNRQAWPRFKWLTDGEFGQDARGHLFSSIRGDLAVSASLGEKKLLSEAQVKAIWYGRALSPLQASGRLRDLELHQVAGIVDAVCAGQPGAVERFRRLGMRQRTLALRMLREDQAAAPTRGRPHAPAPRDIATTYSEAAQRRLLAALAGTEFAKLSLGAFAGVLTDDLLIPLLAGCHAHLCVLDLRGCWRLTAASLVAMAEHCPNLEVLRLGRLAPPPESAAPLPAIRKPALSFGTLTLANLKELDVSGSAGLTAIDIQAPRLLRLTLDGCPALTAVRTGSTALRELSARDCKGLAETAWTAITDAWQCVEHIDLSGCTQLQHLAFRERFPWMADHGWNAWADAGLQDLARGLAGGLPQDSGDPIVLPPIAARERVRAWLMARTAAVDALMACITSKTGETLLEIFSDDYMGMCAASASALANVGPEWREPVFAALLRKLHRLVNMGALVQAIASIGIACPEQVVGTLLGLLSSDDAIVNSASMALARIGTRHPQHVIPPLKQMRSNPDSTARIATTTLERLAAAHPDQIKGALLSVLDYDWPAVDEGAAALLGDEADPARVATVIATLAQRLAGEQWEDEATRCAAAEALGWLGGAQQAAVSVVEPLVEAVFVTTRAVSTTAASALIRVGKTHPREVIDVLLTMEPTYRCASLPLNFPPGSSEEIACESARRVLRAVCREHPAVAVSVLAKGPIRSTSAWAAAVGLLGEHGADMKDVVFPALLEALSMYWVQWDAARALISLNAVSDDGVRSSLLQVLSDRDSIKLAPAIHVLGRCGGARHEPVRAALRAILPNPSYVIAAANALGHPEVGADESTISALLKLLSDYSTDVRAAIASTLGRIGAVPSHAIAALARSLADREEAVRKAAGQALDAIWQVNPDQQDTLAAIYFREILSAYPDVRAEAARGIGRLAKSQPDTAIAALSGALADDNSTVREAAAITLCRLDPSLLRPLVPRLHSACLGRRAACVVLQRVLDLLNIYKYLGVGSDFVGALFDDDPEIRATAVAVVHPRAKVRPADLGEAIAKELYFQQRPSKDVMRGLPGPGTGPSASQIYDIVLDCLPFFIRTVMCLAYAETEAEDTYGDRSAMQRWAQERHAAAMRVLKPLLATHPNRVTAELLPLLNDDEADWRTRLAAAEALIVLGNPRPQQVVTTLLWAFTSEYRQRREARYKALRRDKSSWRKDAPDHYLEEETTLRQKALRLLGTVGAADPERFVATIAQVARDQAEPEAVRTAAATALGQAALSISDRNIALLLR</sequence>
<feature type="domain" description="DUF294" evidence="2">
    <location>
        <begin position="843"/>
        <end position="938"/>
    </location>
</feature>
<reference evidence="3 4" key="1">
    <citation type="submission" date="2019-07" db="EMBL/GenBank/DDBJ databases">
        <title>Genome sequencing of lignin-degrading bacterial isolates.</title>
        <authorList>
            <person name="Gladden J."/>
        </authorList>
    </citation>
    <scope>NUCLEOTIDE SEQUENCE [LARGE SCALE GENOMIC DNA]</scope>
    <source>
        <strain evidence="3 4">J11</strain>
    </source>
</reference>
<feature type="repeat" description="ANK" evidence="1">
    <location>
        <begin position="146"/>
        <end position="172"/>
    </location>
</feature>